<dbReference type="Ensembl" id="ENSSORT00005014709.1">
    <property type="protein sequence ID" value="ENSSORP00005014287.1"/>
    <property type="gene ID" value="ENSSORG00005007310.1"/>
</dbReference>
<keyword evidence="1" id="KW-0175">Coiled coil</keyword>
<feature type="region of interest" description="Disordered" evidence="2">
    <location>
        <begin position="86"/>
        <end position="105"/>
    </location>
</feature>
<name>A0A672ZCU8_9TELE</name>
<evidence type="ECO:0000313" key="3">
    <source>
        <dbReference type="Ensembl" id="ENSSORP00005014287.1"/>
    </source>
</evidence>
<evidence type="ECO:0008006" key="5">
    <source>
        <dbReference type="Google" id="ProtNLM"/>
    </source>
</evidence>
<reference evidence="3" key="2">
    <citation type="submission" date="2025-08" db="UniProtKB">
        <authorList>
            <consortium name="Ensembl"/>
        </authorList>
    </citation>
    <scope>IDENTIFICATION</scope>
</reference>
<dbReference type="AlphaFoldDB" id="A0A672ZCU8"/>
<proteinExistence type="predicted"/>
<organism evidence="3 4">
    <name type="scientific">Sphaeramia orbicularis</name>
    <name type="common">orbiculate cardinalfish</name>
    <dbReference type="NCBI Taxonomy" id="375764"/>
    <lineage>
        <taxon>Eukaryota</taxon>
        <taxon>Metazoa</taxon>
        <taxon>Chordata</taxon>
        <taxon>Craniata</taxon>
        <taxon>Vertebrata</taxon>
        <taxon>Euteleostomi</taxon>
        <taxon>Actinopterygii</taxon>
        <taxon>Neopterygii</taxon>
        <taxon>Teleostei</taxon>
        <taxon>Neoteleostei</taxon>
        <taxon>Acanthomorphata</taxon>
        <taxon>Gobiaria</taxon>
        <taxon>Kurtiformes</taxon>
        <taxon>Apogonoidei</taxon>
        <taxon>Apogonidae</taxon>
        <taxon>Apogoninae</taxon>
        <taxon>Sphaeramia</taxon>
    </lineage>
</organism>
<evidence type="ECO:0000256" key="1">
    <source>
        <dbReference type="SAM" id="Coils"/>
    </source>
</evidence>
<gene>
    <name evidence="3" type="primary">psmc6</name>
</gene>
<protein>
    <recommendedName>
        <fullName evidence="5">Proteasome 26S subunit, ATPase 6</fullName>
    </recommendedName>
</protein>
<feature type="coiled-coil region" evidence="1">
    <location>
        <begin position="12"/>
        <end position="53"/>
    </location>
</feature>
<dbReference type="InterPro" id="IPR012340">
    <property type="entry name" value="NA-bd_OB-fold"/>
</dbReference>
<sequence>MADTREKALQDYRKKLLEHKEVDGRLKELREQLREQTKQYEKSENDLKALQSVGQIVGEVLKQLTEEKFIVKATNGPRYVVGCRRQVSAHHDPHSQGGDTGQRIV</sequence>
<dbReference type="Gene3D" id="2.40.50.140">
    <property type="entry name" value="Nucleic acid-binding proteins"/>
    <property type="match status" value="1"/>
</dbReference>
<dbReference type="Proteomes" id="UP000472271">
    <property type="component" value="Chromosome 24"/>
</dbReference>
<accession>A0A672ZCU8</accession>
<evidence type="ECO:0000256" key="2">
    <source>
        <dbReference type="SAM" id="MobiDB-lite"/>
    </source>
</evidence>
<reference evidence="3" key="3">
    <citation type="submission" date="2025-09" db="UniProtKB">
        <authorList>
            <consortium name="Ensembl"/>
        </authorList>
    </citation>
    <scope>IDENTIFICATION</scope>
</reference>
<reference evidence="3" key="1">
    <citation type="submission" date="2019-06" db="EMBL/GenBank/DDBJ databases">
        <authorList>
            <consortium name="Wellcome Sanger Institute Data Sharing"/>
        </authorList>
    </citation>
    <scope>NUCLEOTIDE SEQUENCE [LARGE SCALE GENOMIC DNA]</scope>
</reference>
<evidence type="ECO:0000313" key="4">
    <source>
        <dbReference type="Proteomes" id="UP000472271"/>
    </source>
</evidence>
<keyword evidence="4" id="KW-1185">Reference proteome</keyword>